<dbReference type="CDD" id="cd02027">
    <property type="entry name" value="APSK"/>
    <property type="match status" value="1"/>
</dbReference>
<evidence type="ECO:0000259" key="7">
    <source>
        <dbReference type="PROSITE" id="PS50206"/>
    </source>
</evidence>
<dbReference type="STRING" id="1273541.Pyrde_1960"/>
<dbReference type="PANTHER" id="PTHR42700:SF1">
    <property type="entry name" value="SULFATE ADENYLYLTRANSFERASE"/>
    <property type="match status" value="1"/>
</dbReference>
<dbReference type="Pfam" id="PF01583">
    <property type="entry name" value="APS_kinase"/>
    <property type="match status" value="1"/>
</dbReference>
<keyword evidence="5 6" id="KW-0418">Kinase</keyword>
<dbReference type="GO" id="GO:0070814">
    <property type="term" value="P:hydrogen sulfide biosynthetic process"/>
    <property type="evidence" value="ECO:0007669"/>
    <property type="project" value="UniProtKB-UniRule"/>
</dbReference>
<evidence type="ECO:0000313" key="10">
    <source>
        <dbReference type="Proteomes" id="UP000058613"/>
    </source>
</evidence>
<keyword evidence="3 5" id="KW-0547">Nucleotide-binding</keyword>
<proteinExistence type="inferred from homology"/>
<dbReference type="GO" id="GO:0005524">
    <property type="term" value="F:ATP binding"/>
    <property type="evidence" value="ECO:0007669"/>
    <property type="project" value="UniProtKB-UniRule"/>
</dbReference>
<dbReference type="UniPathway" id="UPA00140">
    <property type="reaction ID" value="UER00205"/>
</dbReference>
<accession>A0A0P0N619</accession>
<dbReference type="Proteomes" id="UP000058613">
    <property type="component" value="Chromosome"/>
</dbReference>
<dbReference type="Proteomes" id="UP000196694">
    <property type="component" value="Unassembled WGS sequence"/>
</dbReference>
<dbReference type="SUPFAM" id="SSF52540">
    <property type="entry name" value="P-loop containing nucleoside triphosphate hydrolases"/>
    <property type="match status" value="1"/>
</dbReference>
<dbReference type="EC" id="2.7.1.25" evidence="1 5"/>
<dbReference type="AlphaFoldDB" id="A0A0P0N619"/>
<evidence type="ECO:0000256" key="5">
    <source>
        <dbReference type="HAMAP-Rule" id="MF_00065"/>
    </source>
</evidence>
<comment type="similarity">
    <text evidence="5 6">Belongs to the APS kinase family.</text>
</comment>
<dbReference type="NCBIfam" id="TIGR00455">
    <property type="entry name" value="apsK"/>
    <property type="match status" value="1"/>
</dbReference>
<dbReference type="InterPro" id="IPR027417">
    <property type="entry name" value="P-loop_NTPase"/>
</dbReference>
<dbReference type="InterPro" id="IPR059117">
    <property type="entry name" value="APS_kinase_dom"/>
</dbReference>
<dbReference type="PANTHER" id="PTHR42700">
    <property type="entry name" value="SULFATE ADENYLYLTRANSFERASE"/>
    <property type="match status" value="1"/>
</dbReference>
<keyword evidence="4 5" id="KW-0067">ATP-binding</keyword>
<evidence type="ECO:0000313" key="8">
    <source>
        <dbReference type="EMBL" id="ALL02003.1"/>
    </source>
</evidence>
<dbReference type="GO" id="GO:0010134">
    <property type="term" value="P:sulfate assimilation via adenylyl sulfate reduction"/>
    <property type="evidence" value="ECO:0007669"/>
    <property type="project" value="TreeGrafter"/>
</dbReference>
<dbReference type="GeneID" id="26100300"/>
<keyword evidence="2 5" id="KW-0808">Transferase</keyword>
<evidence type="ECO:0000256" key="3">
    <source>
        <dbReference type="ARBA" id="ARBA00022741"/>
    </source>
</evidence>
<dbReference type="GO" id="GO:0004781">
    <property type="term" value="F:sulfate adenylyltransferase (ATP) activity"/>
    <property type="evidence" value="ECO:0007669"/>
    <property type="project" value="TreeGrafter"/>
</dbReference>
<dbReference type="GO" id="GO:0004020">
    <property type="term" value="F:adenylylsulfate kinase activity"/>
    <property type="evidence" value="ECO:0007669"/>
    <property type="project" value="UniProtKB-UniRule"/>
</dbReference>
<dbReference type="PATRIC" id="fig|1273541.4.peg.2082"/>
<dbReference type="EMBL" id="CP013011">
    <property type="protein sequence ID" value="ALL02003.1"/>
    <property type="molecule type" value="Genomic_DNA"/>
</dbReference>
<sequence>MAVRGGQPTCLDKGLVVWLTGLPGSGKTTIATKAAATLRQMGYRVEVLDGDWVRKTINPDAGFTREERRRHLLRVAWIARLLARNGVIVLCSFVSPYREVRSEVRRIVEEEVPFIEVYVNAPLEECIRRDPKGLYKKALRGEIKHFTGITDPYEPPENPDLVLDTVNDTVERNVEKLLAKIREYLA</sequence>
<dbReference type="EMBL" id="NCQP01000002">
    <property type="protein sequence ID" value="OWJ54831.1"/>
    <property type="molecule type" value="Genomic_DNA"/>
</dbReference>
<evidence type="ECO:0000256" key="6">
    <source>
        <dbReference type="RuleBase" id="RU004347"/>
    </source>
</evidence>
<gene>
    <name evidence="5" type="primary">cysC</name>
    <name evidence="9" type="ORF">Pdsh_03715</name>
    <name evidence="8" type="ORF">Pyrde_1960</name>
</gene>
<evidence type="ECO:0000256" key="4">
    <source>
        <dbReference type="ARBA" id="ARBA00022840"/>
    </source>
</evidence>
<evidence type="ECO:0000256" key="1">
    <source>
        <dbReference type="ARBA" id="ARBA00012121"/>
    </source>
</evidence>
<dbReference type="InterPro" id="IPR050512">
    <property type="entry name" value="Sulf_AdTrans/APS_kinase"/>
</dbReference>
<dbReference type="KEGG" id="pdl:Pyrde_1960"/>
<dbReference type="InterPro" id="IPR001763">
    <property type="entry name" value="Rhodanese-like_dom"/>
</dbReference>
<evidence type="ECO:0000256" key="2">
    <source>
        <dbReference type="ARBA" id="ARBA00022679"/>
    </source>
</evidence>
<reference evidence="8 10" key="1">
    <citation type="submission" date="2015-10" db="EMBL/GenBank/DDBJ databases">
        <title>Complete genome sequence of hyperthermophilic archaeon Pyrodictium delaneyi Su06.</title>
        <authorList>
            <person name="Jung J.-H."/>
            <person name="Lin J."/>
            <person name="Holden J.F."/>
            <person name="Park C.-S."/>
        </authorList>
    </citation>
    <scope>NUCLEOTIDE SEQUENCE [LARGE SCALE GENOMIC DNA]</scope>
    <source>
        <strain evidence="8 10">Su06</strain>
    </source>
</reference>
<dbReference type="Gene3D" id="3.40.50.300">
    <property type="entry name" value="P-loop containing nucleotide triphosphate hydrolases"/>
    <property type="match status" value="1"/>
</dbReference>
<comment type="function">
    <text evidence="5 6">Catalyzes the synthesis of activated sulfate.</text>
</comment>
<organism evidence="8 10">
    <name type="scientific">Pyrodictium delaneyi</name>
    <dbReference type="NCBI Taxonomy" id="1273541"/>
    <lineage>
        <taxon>Archaea</taxon>
        <taxon>Thermoproteota</taxon>
        <taxon>Thermoprotei</taxon>
        <taxon>Desulfurococcales</taxon>
        <taxon>Pyrodictiaceae</taxon>
        <taxon>Pyrodictium</taxon>
    </lineage>
</organism>
<evidence type="ECO:0000313" key="9">
    <source>
        <dbReference type="EMBL" id="OWJ54831.1"/>
    </source>
</evidence>
<dbReference type="GO" id="GO:0019379">
    <property type="term" value="P:sulfate assimilation, phosphoadenylyl sulfate reduction by phosphoadenylyl-sulfate reductase (thioredoxin)"/>
    <property type="evidence" value="ECO:0007669"/>
    <property type="project" value="TreeGrafter"/>
</dbReference>
<feature type="domain" description="Rhodanese" evidence="7">
    <location>
        <begin position="31"/>
        <end position="61"/>
    </location>
</feature>
<dbReference type="NCBIfam" id="NF003013">
    <property type="entry name" value="PRK03846.1"/>
    <property type="match status" value="1"/>
</dbReference>
<evidence type="ECO:0000313" key="11">
    <source>
        <dbReference type="Proteomes" id="UP000196694"/>
    </source>
</evidence>
<keyword evidence="5" id="KW-0597">Phosphoprotein</keyword>
<keyword evidence="11" id="KW-1185">Reference proteome</keyword>
<dbReference type="HAMAP" id="MF_00065">
    <property type="entry name" value="Adenylyl_sulf_kinase"/>
    <property type="match status" value="1"/>
</dbReference>
<dbReference type="GO" id="GO:0005737">
    <property type="term" value="C:cytoplasm"/>
    <property type="evidence" value="ECO:0007669"/>
    <property type="project" value="TreeGrafter"/>
</dbReference>
<comment type="catalytic activity">
    <reaction evidence="5 6">
        <text>adenosine 5'-phosphosulfate + ATP = 3'-phosphoadenylyl sulfate + ADP + H(+)</text>
        <dbReference type="Rhea" id="RHEA:24152"/>
        <dbReference type="ChEBI" id="CHEBI:15378"/>
        <dbReference type="ChEBI" id="CHEBI:30616"/>
        <dbReference type="ChEBI" id="CHEBI:58243"/>
        <dbReference type="ChEBI" id="CHEBI:58339"/>
        <dbReference type="ChEBI" id="CHEBI:456216"/>
        <dbReference type="EC" id="2.7.1.25"/>
    </reaction>
</comment>
<dbReference type="InterPro" id="IPR002891">
    <property type="entry name" value="APS"/>
</dbReference>
<dbReference type="RefSeq" id="WP_055410390.1">
    <property type="nucleotide sequence ID" value="NZ_CP013011.1"/>
</dbReference>
<dbReference type="OrthoDB" id="28808at2157"/>
<feature type="binding site" evidence="5">
    <location>
        <begin position="21"/>
        <end position="28"/>
    </location>
    <ligand>
        <name>ATP</name>
        <dbReference type="ChEBI" id="CHEBI:30616"/>
    </ligand>
</feature>
<feature type="active site" description="Phosphoserine intermediate" evidence="5">
    <location>
        <position position="95"/>
    </location>
</feature>
<reference evidence="9 11" key="2">
    <citation type="submission" date="2017-05" db="EMBL/GenBank/DDBJ databases">
        <title>The draft genome of the hyperthermophilic archaeon 'Pyrodictium delaneyi strain Hulk', an iron and nitrate reducer, reveals the capacity for sulfate reduction.</title>
        <authorList>
            <person name="Demey L.M."/>
            <person name="Miller C."/>
            <person name="Manzella M."/>
            <person name="Reguera G."/>
            <person name="Kashefi K."/>
        </authorList>
    </citation>
    <scope>NUCLEOTIDE SEQUENCE [LARGE SCALE GENOMIC DNA]</scope>
    <source>
        <strain evidence="9 11">Hulk</strain>
    </source>
</reference>
<comment type="pathway">
    <text evidence="5 6">Sulfur metabolism; hydrogen sulfide biosynthesis; sulfite from sulfate: step 2/3.</text>
</comment>
<dbReference type="PROSITE" id="PS50206">
    <property type="entry name" value="RHODANESE_3"/>
    <property type="match status" value="1"/>
</dbReference>
<protein>
    <recommendedName>
        <fullName evidence="1 5">Adenylyl-sulfate kinase</fullName>
        <ecNumber evidence="1 5">2.7.1.25</ecNumber>
    </recommendedName>
    <alternativeName>
        <fullName evidence="5">APS kinase</fullName>
    </alternativeName>
    <alternativeName>
        <fullName evidence="5">ATP adenosine-5'-phosphosulfate 3'-phosphotransferase</fullName>
    </alternativeName>
    <alternativeName>
        <fullName evidence="5">Adenosine-5'-phosphosulfate kinase</fullName>
    </alternativeName>
</protein>
<name>A0A0P0N619_9CREN</name>